<feature type="signal peptide" evidence="1">
    <location>
        <begin position="1"/>
        <end position="22"/>
    </location>
</feature>
<keyword evidence="1" id="KW-0732">Signal</keyword>
<dbReference type="OrthoDB" id="428159at2759"/>
<evidence type="ECO:0000313" key="2">
    <source>
        <dbReference type="EMBL" id="RFU73017.1"/>
    </source>
</evidence>
<dbReference type="STRING" id="490622.A0A395NB10"/>
<evidence type="ECO:0000256" key="1">
    <source>
        <dbReference type="SAM" id="SignalP"/>
    </source>
</evidence>
<keyword evidence="3" id="KW-1185">Reference proteome</keyword>
<reference evidence="2 3" key="1">
    <citation type="journal article" date="2018" name="PLoS Pathog.">
        <title>Evolution of structural diversity of trichothecenes, a family of toxins produced by plant pathogenic and entomopathogenic fungi.</title>
        <authorList>
            <person name="Proctor R.H."/>
            <person name="McCormick S.P."/>
            <person name="Kim H.S."/>
            <person name="Cardoza R.E."/>
            <person name="Stanley A.M."/>
            <person name="Lindo L."/>
            <person name="Kelly A."/>
            <person name="Brown D.W."/>
            <person name="Lee T."/>
            <person name="Vaughan M.M."/>
            <person name="Alexander N.J."/>
            <person name="Busman M."/>
            <person name="Gutierrez S."/>
        </authorList>
    </citation>
    <scope>NUCLEOTIDE SEQUENCE [LARGE SCALE GENOMIC DNA]</scope>
    <source>
        <strain evidence="2 3">IBT 40837</strain>
    </source>
</reference>
<sequence length="226" mass="24133">MKATLVYLHLALSAIGIDGALANASTPLAEIQLVKTNRFTQIWNDQGSGGDIDVKFWDAVKQGNLRPLGSTCNPSYAGIDNGTGYAYLIGTTTAASSSANPAVKSPTGYNKIWTDKGSGARANGSLWRPNCPLGYVSLGDVAQNGWGEPSTSRVWCLRVDLAEEAGYGSSPIWWDKGSGSDKDVSVWEIHRSIESRSHVFGAFRANEGYGRPDISHAIVPQALESI</sequence>
<feature type="chain" id="PRO_5017346633" evidence="1">
    <location>
        <begin position="23"/>
        <end position="226"/>
    </location>
</feature>
<dbReference type="Pfam" id="PF06101">
    <property type="entry name" value="Vps62"/>
    <property type="match status" value="1"/>
</dbReference>
<dbReference type="PANTHER" id="PTHR48219">
    <property type="entry name" value="VACUOLAR PROTEIN SORTING-ASSOCIATED PROTEIN 62-RELATED"/>
    <property type="match status" value="1"/>
</dbReference>
<dbReference type="InterPro" id="IPR009291">
    <property type="entry name" value="Vps62"/>
</dbReference>
<accession>A0A395NB10</accession>
<protein>
    <submittedName>
        <fullName evidence="2">Duf946 domain-containing protein</fullName>
    </submittedName>
</protein>
<dbReference type="EMBL" id="PXOA01000722">
    <property type="protein sequence ID" value="RFU73017.1"/>
    <property type="molecule type" value="Genomic_DNA"/>
</dbReference>
<gene>
    <name evidence="2" type="ORF">TARUN_9239</name>
</gene>
<name>A0A395NB10_TRIAR</name>
<dbReference type="AlphaFoldDB" id="A0A395NB10"/>
<proteinExistence type="predicted"/>
<organism evidence="2 3">
    <name type="scientific">Trichoderma arundinaceum</name>
    <dbReference type="NCBI Taxonomy" id="490622"/>
    <lineage>
        <taxon>Eukaryota</taxon>
        <taxon>Fungi</taxon>
        <taxon>Dikarya</taxon>
        <taxon>Ascomycota</taxon>
        <taxon>Pezizomycotina</taxon>
        <taxon>Sordariomycetes</taxon>
        <taxon>Hypocreomycetidae</taxon>
        <taxon>Hypocreales</taxon>
        <taxon>Hypocreaceae</taxon>
        <taxon>Trichoderma</taxon>
    </lineage>
</organism>
<comment type="caution">
    <text evidence="2">The sequence shown here is derived from an EMBL/GenBank/DDBJ whole genome shotgun (WGS) entry which is preliminary data.</text>
</comment>
<dbReference type="Proteomes" id="UP000266272">
    <property type="component" value="Unassembled WGS sequence"/>
</dbReference>
<dbReference type="PANTHER" id="PTHR48219:SF2">
    <property type="entry name" value="VACUOLAR PROTEIN SORTING-ASSOCIATED PROTEIN 62"/>
    <property type="match status" value="1"/>
</dbReference>
<evidence type="ECO:0000313" key="3">
    <source>
        <dbReference type="Proteomes" id="UP000266272"/>
    </source>
</evidence>